<accession>A0A1M7BFI5</accession>
<keyword evidence="7" id="KW-1185">Reference proteome</keyword>
<dbReference type="PANTHER" id="PTHR30055">
    <property type="entry name" value="HTH-TYPE TRANSCRIPTIONAL REGULATOR RUTR"/>
    <property type="match status" value="1"/>
</dbReference>
<dbReference type="Proteomes" id="UP000184363">
    <property type="component" value="Unassembled WGS sequence"/>
</dbReference>
<dbReference type="InterPro" id="IPR050109">
    <property type="entry name" value="HTH-type_TetR-like_transc_reg"/>
</dbReference>
<feature type="DNA-binding region" description="H-T-H motif" evidence="4">
    <location>
        <begin position="17"/>
        <end position="36"/>
    </location>
</feature>
<dbReference type="PROSITE" id="PS50977">
    <property type="entry name" value="HTH_TETR_2"/>
    <property type="match status" value="1"/>
</dbReference>
<dbReference type="STRING" id="1848.SAMN05443637_13610"/>
<name>A0A1M7BFI5_PSETH</name>
<dbReference type="EMBL" id="FRAP01000036">
    <property type="protein sequence ID" value="SHL53762.1"/>
    <property type="molecule type" value="Genomic_DNA"/>
</dbReference>
<dbReference type="PROSITE" id="PS01081">
    <property type="entry name" value="HTH_TETR_1"/>
    <property type="match status" value="1"/>
</dbReference>
<dbReference type="Pfam" id="PF00440">
    <property type="entry name" value="TetR_N"/>
    <property type="match status" value="1"/>
</dbReference>
<dbReference type="AlphaFoldDB" id="A0A1M7BFI5"/>
<dbReference type="SUPFAM" id="SSF46689">
    <property type="entry name" value="Homeodomain-like"/>
    <property type="match status" value="1"/>
</dbReference>
<dbReference type="InterPro" id="IPR023772">
    <property type="entry name" value="DNA-bd_HTH_TetR-type_CS"/>
</dbReference>
<keyword evidence="2 4" id="KW-0238">DNA-binding</keyword>
<reference evidence="6 7" key="1">
    <citation type="submission" date="2016-11" db="EMBL/GenBank/DDBJ databases">
        <authorList>
            <person name="Jaros S."/>
            <person name="Januszkiewicz K."/>
            <person name="Wedrychowicz H."/>
        </authorList>
    </citation>
    <scope>NUCLEOTIDE SEQUENCE [LARGE SCALE GENOMIC DNA]</scope>
    <source>
        <strain evidence="6 7">DSM 43832</strain>
    </source>
</reference>
<evidence type="ECO:0000256" key="3">
    <source>
        <dbReference type="ARBA" id="ARBA00023163"/>
    </source>
</evidence>
<keyword evidence="1" id="KW-0805">Transcription regulation</keyword>
<evidence type="ECO:0000256" key="2">
    <source>
        <dbReference type="ARBA" id="ARBA00023125"/>
    </source>
</evidence>
<organism evidence="6 7">
    <name type="scientific">Pseudonocardia thermophila</name>
    <dbReference type="NCBI Taxonomy" id="1848"/>
    <lineage>
        <taxon>Bacteria</taxon>
        <taxon>Bacillati</taxon>
        <taxon>Actinomycetota</taxon>
        <taxon>Actinomycetes</taxon>
        <taxon>Pseudonocardiales</taxon>
        <taxon>Pseudonocardiaceae</taxon>
        <taxon>Pseudonocardia</taxon>
    </lineage>
</organism>
<dbReference type="Gene3D" id="1.10.10.60">
    <property type="entry name" value="Homeodomain-like"/>
    <property type="match status" value="1"/>
</dbReference>
<evidence type="ECO:0000256" key="4">
    <source>
        <dbReference type="PROSITE-ProRule" id="PRU00335"/>
    </source>
</evidence>
<proteinExistence type="predicted"/>
<dbReference type="GO" id="GO:0000976">
    <property type="term" value="F:transcription cis-regulatory region binding"/>
    <property type="evidence" value="ECO:0007669"/>
    <property type="project" value="TreeGrafter"/>
</dbReference>
<dbReference type="InterPro" id="IPR001647">
    <property type="entry name" value="HTH_TetR"/>
</dbReference>
<sequence>MRSAAILFRAHGYEHVSVENICAAAGVTGPALYRHFKSKQDILVTVVEEPILVLLQFARATREKYGSSPETLDRLMKNHINHMLDGTGALEIFSREQESLPQEKMSELRRNMVEYVQIWTESIAVTCNVDLETARVLTYALTNAINSLPNYRRTLDKEQVRAILWRMCQTIVQADWPATVEDAAPAGQ</sequence>
<protein>
    <submittedName>
        <fullName evidence="6">Transcriptional regulator, TetR family</fullName>
    </submittedName>
</protein>
<evidence type="ECO:0000313" key="7">
    <source>
        <dbReference type="Proteomes" id="UP000184363"/>
    </source>
</evidence>
<dbReference type="Gene3D" id="1.10.357.10">
    <property type="entry name" value="Tetracycline Repressor, domain 2"/>
    <property type="match status" value="1"/>
</dbReference>
<dbReference type="GO" id="GO:0003700">
    <property type="term" value="F:DNA-binding transcription factor activity"/>
    <property type="evidence" value="ECO:0007669"/>
    <property type="project" value="TreeGrafter"/>
</dbReference>
<gene>
    <name evidence="6" type="ORF">SAMN05443637_13610</name>
</gene>
<feature type="domain" description="HTH tetR-type" evidence="5">
    <location>
        <begin position="1"/>
        <end position="54"/>
    </location>
</feature>
<dbReference type="PANTHER" id="PTHR30055:SF234">
    <property type="entry name" value="HTH-TYPE TRANSCRIPTIONAL REGULATOR BETI"/>
    <property type="match status" value="1"/>
</dbReference>
<evidence type="ECO:0000313" key="6">
    <source>
        <dbReference type="EMBL" id="SHL53762.1"/>
    </source>
</evidence>
<evidence type="ECO:0000259" key="5">
    <source>
        <dbReference type="PROSITE" id="PS50977"/>
    </source>
</evidence>
<evidence type="ECO:0000256" key="1">
    <source>
        <dbReference type="ARBA" id="ARBA00023015"/>
    </source>
</evidence>
<keyword evidence="3" id="KW-0804">Transcription</keyword>
<dbReference type="InterPro" id="IPR009057">
    <property type="entry name" value="Homeodomain-like_sf"/>
</dbReference>